<sequence length="203" mass="23056">LLQYEIDPSSMLTTTFYAMTPYQHTRSTSVQPPLSSPSLAYGRGKRLILPNPRMTTSRVTQNFTTFEFPNSVINGVPSARGTSILNNIEMDEEYLGFDSYFDMVVLGIHAEDLTQSTRKQGPKPVGSSDPPSTIGQEKMDDNVKTRFSLDILVLDNTTTLVIENFISDLKELKMWEIRAKSLIKEINDRYLNFENKEKIYSLV</sequence>
<feature type="region of interest" description="Disordered" evidence="1">
    <location>
        <begin position="115"/>
        <end position="139"/>
    </location>
</feature>
<proteinExistence type="predicted"/>
<name>A0AA38BX87_TAXCH</name>
<reference evidence="2 3" key="1">
    <citation type="journal article" date="2021" name="Nat. Plants">
        <title>The Taxus genome provides insights into paclitaxel biosynthesis.</title>
        <authorList>
            <person name="Xiong X."/>
            <person name="Gou J."/>
            <person name="Liao Q."/>
            <person name="Li Y."/>
            <person name="Zhou Q."/>
            <person name="Bi G."/>
            <person name="Li C."/>
            <person name="Du R."/>
            <person name="Wang X."/>
            <person name="Sun T."/>
            <person name="Guo L."/>
            <person name="Liang H."/>
            <person name="Lu P."/>
            <person name="Wu Y."/>
            <person name="Zhang Z."/>
            <person name="Ro D.K."/>
            <person name="Shang Y."/>
            <person name="Huang S."/>
            <person name="Yan J."/>
        </authorList>
    </citation>
    <scope>NUCLEOTIDE SEQUENCE [LARGE SCALE GENOMIC DNA]</scope>
    <source>
        <strain evidence="2">Ta-2019</strain>
    </source>
</reference>
<dbReference type="Proteomes" id="UP000824469">
    <property type="component" value="Unassembled WGS sequence"/>
</dbReference>
<feature type="non-terminal residue" evidence="2">
    <location>
        <position position="1"/>
    </location>
</feature>
<evidence type="ECO:0000313" key="2">
    <source>
        <dbReference type="EMBL" id="KAH9290630.1"/>
    </source>
</evidence>
<dbReference type="AlphaFoldDB" id="A0AA38BX87"/>
<protein>
    <submittedName>
        <fullName evidence="2">Uncharacterized protein</fullName>
    </submittedName>
</protein>
<evidence type="ECO:0000313" key="3">
    <source>
        <dbReference type="Proteomes" id="UP000824469"/>
    </source>
</evidence>
<gene>
    <name evidence="2" type="ORF">KI387_034747</name>
</gene>
<dbReference type="EMBL" id="JAHRHJ020003813">
    <property type="protein sequence ID" value="KAH9290630.1"/>
    <property type="molecule type" value="Genomic_DNA"/>
</dbReference>
<keyword evidence="3" id="KW-1185">Reference proteome</keyword>
<evidence type="ECO:0000256" key="1">
    <source>
        <dbReference type="SAM" id="MobiDB-lite"/>
    </source>
</evidence>
<organism evidence="2 3">
    <name type="scientific">Taxus chinensis</name>
    <name type="common">Chinese yew</name>
    <name type="synonym">Taxus wallichiana var. chinensis</name>
    <dbReference type="NCBI Taxonomy" id="29808"/>
    <lineage>
        <taxon>Eukaryota</taxon>
        <taxon>Viridiplantae</taxon>
        <taxon>Streptophyta</taxon>
        <taxon>Embryophyta</taxon>
        <taxon>Tracheophyta</taxon>
        <taxon>Spermatophyta</taxon>
        <taxon>Pinopsida</taxon>
        <taxon>Pinidae</taxon>
        <taxon>Conifers II</taxon>
        <taxon>Cupressales</taxon>
        <taxon>Taxaceae</taxon>
        <taxon>Taxus</taxon>
    </lineage>
</organism>
<accession>A0AA38BX87</accession>
<comment type="caution">
    <text evidence="2">The sequence shown here is derived from an EMBL/GenBank/DDBJ whole genome shotgun (WGS) entry which is preliminary data.</text>
</comment>